<evidence type="ECO:0000256" key="13">
    <source>
        <dbReference type="PIRSR" id="PIRSR606539-1"/>
    </source>
</evidence>
<dbReference type="InterPro" id="IPR023299">
    <property type="entry name" value="ATPase_P-typ_cyto_dom_N"/>
</dbReference>
<dbReference type="EC" id="7.6.2.1" evidence="16"/>
<dbReference type="Pfam" id="PF13246">
    <property type="entry name" value="Cation_ATPase"/>
    <property type="match status" value="1"/>
</dbReference>
<dbReference type="Gene3D" id="3.40.1110.10">
    <property type="entry name" value="Calcium-transporting ATPase, cytoplasmic domain N"/>
    <property type="match status" value="1"/>
</dbReference>
<comment type="subcellular location">
    <subcellularLocation>
        <location evidence="1 16">Membrane</location>
        <topology evidence="1 16">Multi-pass membrane protein</topology>
    </subcellularLocation>
</comment>
<comment type="similarity">
    <text evidence="2 16">Belongs to the cation transport ATPase (P-type) (TC 3.A.3) family. Type IV subfamily.</text>
</comment>
<dbReference type="Pfam" id="PF16212">
    <property type="entry name" value="PhoLip_ATPase_C"/>
    <property type="match status" value="1"/>
</dbReference>
<feature type="transmembrane region" description="Helical" evidence="16">
    <location>
        <begin position="280"/>
        <end position="302"/>
    </location>
</feature>
<dbReference type="SUPFAM" id="SSF81660">
    <property type="entry name" value="Metal cation-transporting ATPase, ATP-binding domain N"/>
    <property type="match status" value="1"/>
</dbReference>
<feature type="transmembrane region" description="Helical" evidence="16">
    <location>
        <begin position="1022"/>
        <end position="1043"/>
    </location>
</feature>
<dbReference type="FunFam" id="3.40.50.1000:FF:000001">
    <property type="entry name" value="Phospholipid-transporting ATPase IC"/>
    <property type="match status" value="1"/>
</dbReference>
<dbReference type="FunFam" id="3.40.1110.10:FF:000087">
    <property type="entry name" value="Phospholipid-transporting ATPase"/>
    <property type="match status" value="1"/>
</dbReference>
<dbReference type="Proteomes" id="UP000663891">
    <property type="component" value="Unassembled WGS sequence"/>
</dbReference>
<keyword evidence="9 16" id="KW-1278">Translocase</keyword>
<feature type="binding site" evidence="14">
    <location>
        <position position="536"/>
    </location>
    <ligand>
        <name>ATP</name>
        <dbReference type="ChEBI" id="CHEBI:30616"/>
    </ligand>
</feature>
<dbReference type="GO" id="GO:0005802">
    <property type="term" value="C:trans-Golgi network"/>
    <property type="evidence" value="ECO:0007669"/>
    <property type="project" value="TreeGrafter"/>
</dbReference>
<evidence type="ECO:0000259" key="18">
    <source>
        <dbReference type="Pfam" id="PF16209"/>
    </source>
</evidence>
<dbReference type="InterPro" id="IPR023214">
    <property type="entry name" value="HAD_sf"/>
</dbReference>
<gene>
    <name evidence="20" type="ORF">VCS650_LOCUS1564</name>
</gene>
<dbReference type="GO" id="GO:0007030">
    <property type="term" value="P:Golgi organization"/>
    <property type="evidence" value="ECO:0007669"/>
    <property type="project" value="TreeGrafter"/>
</dbReference>
<feature type="binding site" evidence="14">
    <location>
        <position position="401"/>
    </location>
    <ligand>
        <name>ATP</name>
        <dbReference type="ChEBI" id="CHEBI:30616"/>
    </ligand>
</feature>
<feature type="binding site" evidence="14">
    <location>
        <position position="403"/>
    </location>
    <ligand>
        <name>ATP</name>
        <dbReference type="ChEBI" id="CHEBI:30616"/>
    </ligand>
</feature>
<dbReference type="InterPro" id="IPR008250">
    <property type="entry name" value="ATPase_P-typ_transduc_dom_A_sf"/>
</dbReference>
<feature type="binding site" evidence="15">
    <location>
        <position position="822"/>
    </location>
    <ligand>
        <name>Mg(2+)</name>
        <dbReference type="ChEBI" id="CHEBI:18420"/>
    </ligand>
</feature>
<keyword evidence="3" id="KW-0597">Phosphoprotein</keyword>
<proteinExistence type="inferred from homology"/>
<sequence>MQRLFCCKKSKAAASNRVIKVNDSIYNTSKKFPYNRISTTKYNVITFLPKNLFEQFRRLANVYFLFLLILLYIPQISSLQPISTLFSLIFVLTVTAIKDAVDDIARYRSDKQINNRRTEILINKQLIDKYWREIQVGDIIRIHNNDFIPADMILISSSEPNGLCLIETTDLDGESNLKHRQALKETVYLQDNLTELLNFNAEIECEQPNNNLLRFEGNLIWNSQTYALGNDNILLRGTRLRNTQWAFGIVCYAGQDTKLMQNSGKPKFKRTKIDHWLNKILIGIFIFLILTCSILAICNGFWEYNSGSKFRIYLPWESYVSLDSRTGAIQIAALIFFSYIILLNTVIPSSLYISIEIIRLFQAKWIDWDNQMYYEPNNSQAQAHTASLSEELGQIEYIFSDKTGTLTQNIMTFKKCSIQGKLYGDFMNKDKNNTRTTTELENNSFTWYDQTLIDAIENNDNNEINHFFTLLALCHTVISEEKNGKIIYQAQSPDENALVTAARSFGFEFISRTQSNITVRFRNQTEIYELLHILDFNNYRKRMSIIVRKHGKIILYCKGADSTIKERLDPLENDIMTLTDEHLHKVASEGLRTLCLAWKELNEKDYRKWANKLKNATTSMQQREEQINDLYEEIEINMKLLGMTAIEDKLQDGVPECIEKLTQSGINIWMLTGDKIETAENVGFSCRLLKNNMIIKRIEEETQADVTFALTKFRNELIEKIEQLYNIHINDRNKRLHWKNFNISLKKLNSEHHFQGFSLLITGTALIHALSDQLKMSFLELSTMCKTVICCRVTPLQKAQIVELIRKNDKVITLAIGDGANDVSMIQKAHIGVGISGQEGRQAVLASDYSIGQFRFLERLLFVHGRWSYIRISKFLRYFFYKNFAFTFCQFWFAFYCGFSAQTIFDSFFVTLYNIFFTTFPVVTLGVHDQDISASHSINKPHLYIVGQKDQLFNRKIFAECALHGLITSCIIFFFSYLCLLSNTESSGIPLNDTQSFGFMVATILVIVVNLENALEMWYWSGIYMFILFGTIILHFIFHFVIYSTLLRLKFKINYPYVGIAQVAMTNVTFWFTLLLICVILLLPIIGREFFRIRFIPNETDKARLIQKFCIPQKKETDISTDQEPRQRPQSVRSTGSGYAFSQQKGWGPLITSGTLRTKSATSSHT</sequence>
<protein>
    <recommendedName>
        <fullName evidence="16">Phospholipid-transporting ATPase</fullName>
        <ecNumber evidence="16">7.6.2.1</ecNumber>
    </recommendedName>
</protein>
<feature type="compositionally biased region" description="Basic and acidic residues" evidence="17">
    <location>
        <begin position="1117"/>
        <end position="1127"/>
    </location>
</feature>
<dbReference type="OrthoDB" id="377733at2759"/>
<feature type="binding site" evidence="14">
    <location>
        <position position="792"/>
    </location>
    <ligand>
        <name>ATP</name>
        <dbReference type="ChEBI" id="CHEBI:30616"/>
    </ligand>
</feature>
<comment type="caution">
    <text evidence="20">The sequence shown here is derived from an EMBL/GenBank/DDBJ whole genome shotgun (WGS) entry which is preliminary data.</text>
</comment>
<keyword evidence="8 15" id="KW-0460">Magnesium</keyword>
<evidence type="ECO:0000256" key="17">
    <source>
        <dbReference type="SAM" id="MobiDB-lite"/>
    </source>
</evidence>
<evidence type="ECO:0000256" key="9">
    <source>
        <dbReference type="ARBA" id="ARBA00022967"/>
    </source>
</evidence>
<dbReference type="FunFam" id="2.70.150.10:FF:000054">
    <property type="entry name" value="Phospholipid-transporting ATPase"/>
    <property type="match status" value="1"/>
</dbReference>
<feature type="transmembrane region" description="Helical" evidence="16">
    <location>
        <begin position="957"/>
        <end position="977"/>
    </location>
</feature>
<evidence type="ECO:0000256" key="5">
    <source>
        <dbReference type="ARBA" id="ARBA00022723"/>
    </source>
</evidence>
<dbReference type="Pfam" id="PF16209">
    <property type="entry name" value="PhoLip_ATPase_N"/>
    <property type="match status" value="1"/>
</dbReference>
<evidence type="ECO:0000256" key="6">
    <source>
        <dbReference type="ARBA" id="ARBA00022741"/>
    </source>
</evidence>
<dbReference type="InterPro" id="IPR044492">
    <property type="entry name" value="P_typ_ATPase_HD_dom"/>
</dbReference>
<dbReference type="NCBIfam" id="TIGR01652">
    <property type="entry name" value="ATPase-Plipid"/>
    <property type="match status" value="1"/>
</dbReference>
<name>A0A813PZZ1_9BILA</name>
<dbReference type="InterPro" id="IPR001757">
    <property type="entry name" value="P_typ_ATPase"/>
</dbReference>
<feature type="binding site" evidence="14">
    <location>
        <position position="402"/>
    </location>
    <ligand>
        <name>ATP</name>
        <dbReference type="ChEBI" id="CHEBI:30616"/>
    </ligand>
</feature>
<dbReference type="AlphaFoldDB" id="A0A813PZZ1"/>
<feature type="transmembrane region" description="Helical" evidence="16">
    <location>
        <begin position="879"/>
        <end position="901"/>
    </location>
</feature>
<dbReference type="InterPro" id="IPR023298">
    <property type="entry name" value="ATPase_P-typ_TM_dom_sf"/>
</dbReference>
<feature type="compositionally biased region" description="Polar residues" evidence="17">
    <location>
        <begin position="1128"/>
        <end position="1145"/>
    </location>
</feature>
<dbReference type="NCBIfam" id="TIGR01494">
    <property type="entry name" value="ATPase_P-type"/>
    <property type="match status" value="1"/>
</dbReference>
<dbReference type="PRINTS" id="PR00119">
    <property type="entry name" value="CATATPASE"/>
</dbReference>
<feature type="transmembrane region" description="Helical" evidence="16">
    <location>
        <begin position="59"/>
        <end position="76"/>
    </location>
</feature>
<comment type="catalytic activity">
    <reaction evidence="12 16">
        <text>ATP + H2O + phospholipidSide 1 = ADP + phosphate + phospholipidSide 2.</text>
        <dbReference type="EC" id="7.6.2.1"/>
    </reaction>
</comment>
<dbReference type="CDD" id="cd02073">
    <property type="entry name" value="P-type_ATPase_APLT_Dnf-like"/>
    <property type="match status" value="1"/>
</dbReference>
<evidence type="ECO:0000259" key="19">
    <source>
        <dbReference type="Pfam" id="PF16212"/>
    </source>
</evidence>
<feature type="region of interest" description="Disordered" evidence="17">
    <location>
        <begin position="1117"/>
        <end position="1166"/>
    </location>
</feature>
<organism evidence="20 21">
    <name type="scientific">Adineta steineri</name>
    <dbReference type="NCBI Taxonomy" id="433720"/>
    <lineage>
        <taxon>Eukaryota</taxon>
        <taxon>Metazoa</taxon>
        <taxon>Spiralia</taxon>
        <taxon>Gnathifera</taxon>
        <taxon>Rotifera</taxon>
        <taxon>Eurotatoria</taxon>
        <taxon>Bdelloidea</taxon>
        <taxon>Adinetida</taxon>
        <taxon>Adinetidae</taxon>
        <taxon>Adineta</taxon>
    </lineage>
</organism>
<dbReference type="GO" id="GO:0000287">
    <property type="term" value="F:magnesium ion binding"/>
    <property type="evidence" value="ECO:0007669"/>
    <property type="project" value="UniProtKB-UniRule"/>
</dbReference>
<keyword evidence="6 14" id="KW-0547">Nucleotide-binding</keyword>
<feature type="binding site" evidence="14">
    <location>
        <position position="798"/>
    </location>
    <ligand>
        <name>ATP</name>
        <dbReference type="ChEBI" id="CHEBI:30616"/>
    </ligand>
</feature>
<feature type="transmembrane region" description="Helical" evidence="16">
    <location>
        <begin position="997"/>
        <end position="1015"/>
    </location>
</feature>
<dbReference type="PANTHER" id="PTHR24092:SF190">
    <property type="entry name" value="PHOSPHOLIPID-TRANSPORTING ATPASE"/>
    <property type="match status" value="1"/>
</dbReference>
<feature type="binding site" evidence="14">
    <location>
        <position position="821"/>
    </location>
    <ligand>
        <name>ATP</name>
        <dbReference type="ChEBI" id="CHEBI:30616"/>
    </ligand>
</feature>
<feature type="domain" description="P-type ATPase N-terminal" evidence="18">
    <location>
        <begin position="19"/>
        <end position="84"/>
    </location>
</feature>
<evidence type="ECO:0000256" key="11">
    <source>
        <dbReference type="ARBA" id="ARBA00023136"/>
    </source>
</evidence>
<keyword evidence="4 16" id="KW-0812">Transmembrane</keyword>
<evidence type="ECO:0000256" key="7">
    <source>
        <dbReference type="ARBA" id="ARBA00022840"/>
    </source>
</evidence>
<feature type="transmembrane region" description="Helical" evidence="16">
    <location>
        <begin position="328"/>
        <end position="355"/>
    </location>
</feature>
<feature type="compositionally biased region" description="Polar residues" evidence="17">
    <location>
        <begin position="1152"/>
        <end position="1166"/>
    </location>
</feature>
<keyword evidence="11 16" id="KW-0472">Membrane</keyword>
<dbReference type="PROSITE" id="PS00154">
    <property type="entry name" value="ATPASE_E1_E2"/>
    <property type="match status" value="1"/>
</dbReference>
<dbReference type="EMBL" id="CAJNON010000007">
    <property type="protein sequence ID" value="CAF0756585.1"/>
    <property type="molecule type" value="Genomic_DNA"/>
</dbReference>
<dbReference type="Gene3D" id="3.40.50.1000">
    <property type="entry name" value="HAD superfamily/HAD-like"/>
    <property type="match status" value="1"/>
</dbReference>
<feature type="binding site" evidence="14">
    <location>
        <position position="672"/>
    </location>
    <ligand>
        <name>ATP</name>
        <dbReference type="ChEBI" id="CHEBI:30616"/>
    </ligand>
</feature>
<evidence type="ECO:0000256" key="4">
    <source>
        <dbReference type="ARBA" id="ARBA00022692"/>
    </source>
</evidence>
<reference evidence="20" key="1">
    <citation type="submission" date="2021-02" db="EMBL/GenBank/DDBJ databases">
        <authorList>
            <person name="Nowell W R."/>
        </authorList>
    </citation>
    <scope>NUCLEOTIDE SEQUENCE</scope>
</reference>
<dbReference type="SUPFAM" id="SSF56784">
    <property type="entry name" value="HAD-like"/>
    <property type="match status" value="1"/>
</dbReference>
<evidence type="ECO:0000313" key="20">
    <source>
        <dbReference type="EMBL" id="CAF0756585.1"/>
    </source>
</evidence>
<feature type="binding site" evidence="14">
    <location>
        <position position="673"/>
    </location>
    <ligand>
        <name>ATP</name>
        <dbReference type="ChEBI" id="CHEBI:30616"/>
    </ligand>
</feature>
<feature type="active site" description="4-aspartylphosphate intermediate" evidence="13">
    <location>
        <position position="401"/>
    </location>
</feature>
<evidence type="ECO:0000256" key="2">
    <source>
        <dbReference type="ARBA" id="ARBA00008109"/>
    </source>
</evidence>
<dbReference type="Gene3D" id="2.70.150.10">
    <property type="entry name" value="Calcium-transporting ATPase, cytoplasmic transduction domain A"/>
    <property type="match status" value="1"/>
</dbReference>
<dbReference type="GO" id="GO:0005524">
    <property type="term" value="F:ATP binding"/>
    <property type="evidence" value="ECO:0007669"/>
    <property type="project" value="UniProtKB-UniRule"/>
</dbReference>
<feature type="binding site" evidence="15">
    <location>
        <position position="818"/>
    </location>
    <ligand>
        <name>Mg(2+)</name>
        <dbReference type="ChEBI" id="CHEBI:18420"/>
    </ligand>
</feature>
<dbReference type="InterPro" id="IPR006539">
    <property type="entry name" value="P-type_ATPase_IV"/>
</dbReference>
<dbReference type="SFLD" id="SFLDS00003">
    <property type="entry name" value="Haloacid_Dehalogenase"/>
    <property type="match status" value="1"/>
</dbReference>
<comment type="cofactor">
    <cofactor evidence="15">
        <name>Mg(2+)</name>
        <dbReference type="ChEBI" id="CHEBI:18420"/>
    </cofactor>
</comment>
<evidence type="ECO:0000256" key="16">
    <source>
        <dbReference type="RuleBase" id="RU362033"/>
    </source>
</evidence>
<dbReference type="PANTHER" id="PTHR24092">
    <property type="entry name" value="PROBABLE PHOSPHOLIPID-TRANSPORTING ATPASE"/>
    <property type="match status" value="1"/>
</dbReference>
<feature type="binding site" evidence="14">
    <location>
        <position position="822"/>
    </location>
    <ligand>
        <name>ATP</name>
        <dbReference type="ChEBI" id="CHEBI:30616"/>
    </ligand>
</feature>
<feature type="transmembrane region" description="Helical" evidence="16">
    <location>
        <begin position="1063"/>
        <end position="1086"/>
    </location>
</feature>
<feature type="binding site" evidence="14">
    <location>
        <position position="674"/>
    </location>
    <ligand>
        <name>ATP</name>
        <dbReference type="ChEBI" id="CHEBI:30616"/>
    </ligand>
</feature>
<dbReference type="InterPro" id="IPR018303">
    <property type="entry name" value="ATPase_P-typ_P_site"/>
</dbReference>
<evidence type="ECO:0000256" key="15">
    <source>
        <dbReference type="PIRSR" id="PIRSR606539-3"/>
    </source>
</evidence>
<evidence type="ECO:0000256" key="3">
    <source>
        <dbReference type="ARBA" id="ARBA00022553"/>
    </source>
</evidence>
<dbReference type="GO" id="GO:0005886">
    <property type="term" value="C:plasma membrane"/>
    <property type="evidence" value="ECO:0007669"/>
    <property type="project" value="TreeGrafter"/>
</dbReference>
<feature type="transmembrane region" description="Helical" evidence="16">
    <location>
        <begin position="907"/>
        <end position="927"/>
    </location>
</feature>
<feature type="domain" description="P-type ATPase C-terminal" evidence="19">
    <location>
        <begin position="844"/>
        <end position="1098"/>
    </location>
</feature>
<feature type="binding site" evidence="14">
    <location>
        <position position="592"/>
    </location>
    <ligand>
        <name>ATP</name>
        <dbReference type="ChEBI" id="CHEBI:30616"/>
    </ligand>
</feature>
<dbReference type="SFLD" id="SFLDF00027">
    <property type="entry name" value="p-type_atpase"/>
    <property type="match status" value="1"/>
</dbReference>
<keyword evidence="7 14" id="KW-0067">ATP-binding</keyword>
<feature type="binding site" evidence="15">
    <location>
        <position position="403"/>
    </location>
    <ligand>
        <name>Mg(2+)</name>
        <dbReference type="ChEBI" id="CHEBI:18420"/>
    </ligand>
</feature>
<feature type="binding site" evidence="15">
    <location>
        <position position="401"/>
    </location>
    <ligand>
        <name>Mg(2+)</name>
        <dbReference type="ChEBI" id="CHEBI:18420"/>
    </ligand>
</feature>
<dbReference type="InterPro" id="IPR032630">
    <property type="entry name" value="P_typ_ATPase_c"/>
</dbReference>
<keyword evidence="10 16" id="KW-1133">Transmembrane helix</keyword>
<dbReference type="GO" id="GO:0016887">
    <property type="term" value="F:ATP hydrolysis activity"/>
    <property type="evidence" value="ECO:0007669"/>
    <property type="project" value="InterPro"/>
</dbReference>
<evidence type="ECO:0000256" key="1">
    <source>
        <dbReference type="ARBA" id="ARBA00004141"/>
    </source>
</evidence>
<dbReference type="SFLD" id="SFLDG00002">
    <property type="entry name" value="C1.7:_P-type_atpase_like"/>
    <property type="match status" value="1"/>
</dbReference>
<dbReference type="GO" id="GO:0140326">
    <property type="term" value="F:ATPase-coupled intramembrane lipid transporter activity"/>
    <property type="evidence" value="ECO:0007669"/>
    <property type="project" value="UniProtKB-EC"/>
</dbReference>
<evidence type="ECO:0000313" key="21">
    <source>
        <dbReference type="Proteomes" id="UP000663891"/>
    </source>
</evidence>
<accession>A0A813PZZ1</accession>
<evidence type="ECO:0000256" key="14">
    <source>
        <dbReference type="PIRSR" id="PIRSR606539-2"/>
    </source>
</evidence>
<keyword evidence="5 15" id="KW-0479">Metal-binding</keyword>
<evidence type="ECO:0000256" key="12">
    <source>
        <dbReference type="ARBA" id="ARBA00034036"/>
    </source>
</evidence>
<dbReference type="SUPFAM" id="SSF81665">
    <property type="entry name" value="Calcium ATPase, transmembrane domain M"/>
    <property type="match status" value="1"/>
</dbReference>
<evidence type="ECO:0000256" key="8">
    <source>
        <dbReference type="ARBA" id="ARBA00022842"/>
    </source>
</evidence>
<feature type="binding site" evidence="14">
    <location>
        <position position="558"/>
    </location>
    <ligand>
        <name>ATP</name>
        <dbReference type="ChEBI" id="CHEBI:30616"/>
    </ligand>
</feature>
<dbReference type="FunFam" id="3.40.50.1000:FF:000014">
    <property type="entry name" value="Phospholipid-transporting ATPase"/>
    <property type="match status" value="1"/>
</dbReference>
<evidence type="ECO:0000256" key="10">
    <source>
        <dbReference type="ARBA" id="ARBA00022989"/>
    </source>
</evidence>
<dbReference type="SUPFAM" id="SSF81653">
    <property type="entry name" value="Calcium ATPase, transduction domain A"/>
    <property type="match status" value="1"/>
</dbReference>
<feature type="binding site" evidence="14">
    <location>
        <position position="495"/>
    </location>
    <ligand>
        <name>ATP</name>
        <dbReference type="ChEBI" id="CHEBI:30616"/>
    </ligand>
</feature>
<dbReference type="InterPro" id="IPR032631">
    <property type="entry name" value="P-type_ATPase_N"/>
</dbReference>
<dbReference type="GO" id="GO:0045332">
    <property type="term" value="P:phospholipid translocation"/>
    <property type="evidence" value="ECO:0007669"/>
    <property type="project" value="TreeGrafter"/>
</dbReference>
<dbReference type="InterPro" id="IPR036412">
    <property type="entry name" value="HAD-like_sf"/>
</dbReference>